<comment type="similarity">
    <text evidence="1 8">Belongs to the short-chain dehydrogenases/reductases (SDR) family.</text>
</comment>
<name>A0A6J1M877_DROHY</name>
<proteinExistence type="inferred from homology"/>
<dbReference type="PRINTS" id="PR01168">
    <property type="entry name" value="ALCDHDRGNASE"/>
</dbReference>
<reference evidence="11" key="1">
    <citation type="submission" date="2025-08" db="UniProtKB">
        <authorList>
            <consortium name="RefSeq"/>
        </authorList>
    </citation>
    <scope>IDENTIFICATION</scope>
    <source>
        <strain evidence="11">15085-1641.00</strain>
        <tissue evidence="11">Whole body</tissue>
    </source>
</reference>
<dbReference type="RefSeq" id="XP_023177460.1">
    <property type="nucleotide sequence ID" value="XM_023321692.2"/>
</dbReference>
<dbReference type="PRINTS" id="PR01167">
    <property type="entry name" value="INSADHFAMILY"/>
</dbReference>
<evidence type="ECO:0000256" key="9">
    <source>
        <dbReference type="RuleBase" id="RU000364"/>
    </source>
</evidence>
<accession>A0A6J1M877</accession>
<dbReference type="OrthoDB" id="417891at2759"/>
<dbReference type="CDD" id="cd05323">
    <property type="entry name" value="ADH_SDR_c_like"/>
    <property type="match status" value="1"/>
</dbReference>
<dbReference type="GO" id="GO:0005737">
    <property type="term" value="C:cytoplasm"/>
    <property type="evidence" value="ECO:0007669"/>
    <property type="project" value="TreeGrafter"/>
</dbReference>
<dbReference type="EC" id="1.1.1.1" evidence="3 9"/>
<dbReference type="AlphaFoldDB" id="A0A6J1M877"/>
<evidence type="ECO:0000256" key="7">
    <source>
        <dbReference type="ARBA" id="ARBA00049243"/>
    </source>
</evidence>
<evidence type="ECO:0000313" key="10">
    <source>
        <dbReference type="Proteomes" id="UP000504633"/>
    </source>
</evidence>
<comment type="catalytic activity">
    <reaction evidence="6 9">
        <text>a secondary alcohol + NAD(+) = a ketone + NADH + H(+)</text>
        <dbReference type="Rhea" id="RHEA:10740"/>
        <dbReference type="ChEBI" id="CHEBI:15378"/>
        <dbReference type="ChEBI" id="CHEBI:17087"/>
        <dbReference type="ChEBI" id="CHEBI:35681"/>
        <dbReference type="ChEBI" id="CHEBI:57540"/>
        <dbReference type="ChEBI" id="CHEBI:57945"/>
        <dbReference type="EC" id="1.1.1.1"/>
    </reaction>
</comment>
<comment type="subunit">
    <text evidence="2 9">Homodimer.</text>
</comment>
<dbReference type="PROSITE" id="PS00061">
    <property type="entry name" value="ADH_SHORT"/>
    <property type="match status" value="1"/>
</dbReference>
<dbReference type="SUPFAM" id="SSF51735">
    <property type="entry name" value="NAD(P)-binding Rossmann-fold domains"/>
    <property type="match status" value="1"/>
</dbReference>
<sequence>MKNIPVVFKHGVSYTTRFVSKLPRCTDIPRIDHKGKDALVWNLSLSRRSKVDKSDGDDKGKDKCAKDAIADRNIIFVAGLGGIGLDTSREIVKSGPKNLVILDRLKKPETIDELKAINPDVNVIFYPYDVTAPLKDSAKLMKKIFGKLKKVDLLINGAGILDDHQIERTIAVNFTGTVNTTTAIMPYWDKRKGGPGGVVANICSVTGFNAIYQVPVYSASKAAALSYTMSLAKLTPITGVKAYSINPGITKTTLVNKFNSWLDVEPCVAQLLLAYPTQTTKQCAKNFVKAIKKNKNGAIWKLDLGCLEAIKWTKHWDSHI</sequence>
<dbReference type="InterPro" id="IPR002347">
    <property type="entry name" value="SDR_fam"/>
</dbReference>
<dbReference type="GO" id="GO:0004022">
    <property type="term" value="F:alcohol dehydrogenase (NAD+) activity"/>
    <property type="evidence" value="ECO:0007669"/>
    <property type="project" value="UniProtKB-EC"/>
</dbReference>
<organism evidence="10 11">
    <name type="scientific">Drosophila hydei</name>
    <name type="common">Fruit fly</name>
    <dbReference type="NCBI Taxonomy" id="7224"/>
    <lineage>
        <taxon>Eukaryota</taxon>
        <taxon>Metazoa</taxon>
        <taxon>Ecdysozoa</taxon>
        <taxon>Arthropoda</taxon>
        <taxon>Hexapoda</taxon>
        <taxon>Insecta</taxon>
        <taxon>Pterygota</taxon>
        <taxon>Neoptera</taxon>
        <taxon>Endopterygota</taxon>
        <taxon>Diptera</taxon>
        <taxon>Brachycera</taxon>
        <taxon>Muscomorpha</taxon>
        <taxon>Ephydroidea</taxon>
        <taxon>Drosophilidae</taxon>
        <taxon>Drosophila</taxon>
    </lineage>
</organism>
<evidence type="ECO:0000256" key="4">
    <source>
        <dbReference type="ARBA" id="ARBA00023002"/>
    </source>
</evidence>
<dbReference type="OMA" id="QTTKQCA"/>
<keyword evidence="4" id="KW-0560">Oxidoreductase</keyword>
<evidence type="ECO:0000256" key="3">
    <source>
        <dbReference type="ARBA" id="ARBA00013190"/>
    </source>
</evidence>
<keyword evidence="5 9" id="KW-0520">NAD</keyword>
<keyword evidence="10" id="KW-1185">Reference proteome</keyword>
<evidence type="ECO:0000256" key="1">
    <source>
        <dbReference type="ARBA" id="ARBA00006484"/>
    </source>
</evidence>
<evidence type="ECO:0000256" key="5">
    <source>
        <dbReference type="ARBA" id="ARBA00023027"/>
    </source>
</evidence>
<gene>
    <name evidence="11" type="primary">LOC111603879</name>
</gene>
<evidence type="ECO:0000256" key="8">
    <source>
        <dbReference type="RuleBase" id="RU000363"/>
    </source>
</evidence>
<dbReference type="GO" id="GO:0006066">
    <property type="term" value="P:alcohol metabolic process"/>
    <property type="evidence" value="ECO:0007669"/>
    <property type="project" value="InterPro"/>
</dbReference>
<dbReference type="PANTHER" id="PTHR44229:SF8">
    <property type="entry name" value="ALCOHOL DEHYDROGENASE-RELATED"/>
    <property type="match status" value="1"/>
</dbReference>
<dbReference type="InterPro" id="IPR020904">
    <property type="entry name" value="Sc_DH/Rdtase_CS"/>
</dbReference>
<dbReference type="KEGG" id="dhe:111603879"/>
<dbReference type="Gene3D" id="3.40.50.720">
    <property type="entry name" value="NAD(P)-binding Rossmann-like Domain"/>
    <property type="match status" value="1"/>
</dbReference>
<dbReference type="PRINTS" id="PR00080">
    <property type="entry name" value="SDRFAMILY"/>
</dbReference>
<comment type="catalytic activity">
    <reaction evidence="7 9">
        <text>a primary alcohol + NAD(+) = an aldehyde + NADH + H(+)</text>
        <dbReference type="Rhea" id="RHEA:10736"/>
        <dbReference type="ChEBI" id="CHEBI:15378"/>
        <dbReference type="ChEBI" id="CHEBI:15734"/>
        <dbReference type="ChEBI" id="CHEBI:17478"/>
        <dbReference type="ChEBI" id="CHEBI:57540"/>
        <dbReference type="ChEBI" id="CHEBI:57945"/>
        <dbReference type="EC" id="1.1.1.1"/>
    </reaction>
</comment>
<dbReference type="PANTHER" id="PTHR44229">
    <property type="entry name" value="15-HYDROXYPROSTAGLANDIN DEHYDROGENASE [NAD(+)]"/>
    <property type="match status" value="1"/>
</dbReference>
<protein>
    <recommendedName>
        <fullName evidence="3 9">Alcohol dehydrogenase</fullName>
        <ecNumber evidence="3 9">1.1.1.1</ecNumber>
    </recommendedName>
</protein>
<dbReference type="Pfam" id="PF00106">
    <property type="entry name" value="adh_short"/>
    <property type="match status" value="1"/>
</dbReference>
<evidence type="ECO:0000256" key="6">
    <source>
        <dbReference type="ARBA" id="ARBA00049164"/>
    </source>
</evidence>
<evidence type="ECO:0000256" key="2">
    <source>
        <dbReference type="ARBA" id="ARBA00011738"/>
    </source>
</evidence>
<evidence type="ECO:0000313" key="11">
    <source>
        <dbReference type="RefSeq" id="XP_023177460.1"/>
    </source>
</evidence>
<dbReference type="InterPro" id="IPR002425">
    <property type="entry name" value="ADH_Drosophila-type"/>
</dbReference>
<dbReference type="InterPro" id="IPR036291">
    <property type="entry name" value="NAD(P)-bd_dom_sf"/>
</dbReference>
<dbReference type="Proteomes" id="UP000504633">
    <property type="component" value="Unplaced"/>
</dbReference>
<dbReference type="GeneID" id="111603879"/>